<sequence length="146" mass="17203">MDVRNCRRCGKLYLYDGIPICPQCRKEEEEDFKKVKEYLYEHPGATLPEVSNATGVSPEKILRFLKEERLEIVGESNIILECERCGKAIKTGRLCDECKREVGTRFLSYLDDKKLRESMKKNEEYAKRKEGGYRYLSKDFKEDEEK</sequence>
<dbReference type="InterPro" id="IPR022258">
    <property type="entry name" value="Flagellar_operon_YvyF"/>
</dbReference>
<dbReference type="NCBIfam" id="TIGR03826">
    <property type="entry name" value="YvyF"/>
    <property type="match status" value="1"/>
</dbReference>
<keyword evidence="2" id="KW-1185">Reference proteome</keyword>
<name>A0A3T0D6H1_9FIRM</name>
<accession>A0A3T0D6H1</accession>
<dbReference type="KEGG" id="ccha:ELD05_08030"/>
<proteinExistence type="predicted"/>
<dbReference type="EMBL" id="CP034791">
    <property type="protein sequence ID" value="AZT90596.1"/>
    <property type="molecule type" value="Genomic_DNA"/>
</dbReference>
<reference evidence="1 2" key="1">
    <citation type="submission" date="2018-12" db="EMBL/GenBank/DDBJ databases">
        <title>Genome sequence from the cellulolytic species, Caldicellulosiruptor changbaiensis.</title>
        <authorList>
            <person name="Blumer-Schuette S.E."/>
            <person name="Mendoza C."/>
        </authorList>
    </citation>
    <scope>NUCLEOTIDE SEQUENCE [LARGE SCALE GENOMIC DNA]</scope>
    <source>
        <strain evidence="1 2">CBS-Z</strain>
    </source>
</reference>
<gene>
    <name evidence="1" type="ORF">ELD05_08030</name>
</gene>
<evidence type="ECO:0000313" key="1">
    <source>
        <dbReference type="EMBL" id="AZT90596.1"/>
    </source>
</evidence>
<dbReference type="Proteomes" id="UP000282930">
    <property type="component" value="Chromosome"/>
</dbReference>
<dbReference type="RefSeq" id="WP_039764870.1">
    <property type="nucleotide sequence ID" value="NZ_CP034791.1"/>
</dbReference>
<organism evidence="1 2">
    <name type="scientific">Caldicellulosiruptor changbaiensis</name>
    <dbReference type="NCBI Taxonomy" id="1222016"/>
    <lineage>
        <taxon>Bacteria</taxon>
        <taxon>Bacillati</taxon>
        <taxon>Bacillota</taxon>
        <taxon>Bacillota incertae sedis</taxon>
        <taxon>Caldicellulosiruptorales</taxon>
        <taxon>Caldicellulosiruptoraceae</taxon>
        <taxon>Caldicellulosiruptor</taxon>
    </lineage>
</organism>
<dbReference type="AlphaFoldDB" id="A0A3T0D6H1"/>
<evidence type="ECO:0000313" key="2">
    <source>
        <dbReference type="Proteomes" id="UP000282930"/>
    </source>
</evidence>
<protein>
    <submittedName>
        <fullName evidence="1">MerR family transcriptional regulator</fullName>
    </submittedName>
</protein>